<feature type="transmembrane region" description="Helical" evidence="1">
    <location>
        <begin position="60"/>
        <end position="81"/>
    </location>
</feature>
<proteinExistence type="predicted"/>
<gene>
    <name evidence="2" type="ordered locus">AS9A_2782</name>
</gene>
<evidence type="ECO:0000313" key="2">
    <source>
        <dbReference type="EMBL" id="AEF41229.1"/>
    </source>
</evidence>
<name>F6EIC2_HOYSD</name>
<feature type="transmembrane region" description="Helical" evidence="1">
    <location>
        <begin position="163"/>
        <end position="181"/>
    </location>
</feature>
<feature type="transmembrane region" description="Helical" evidence="1">
    <location>
        <begin position="113"/>
        <end position="131"/>
    </location>
</feature>
<keyword evidence="3" id="KW-1185">Reference proteome</keyword>
<evidence type="ECO:0000313" key="3">
    <source>
        <dbReference type="Proteomes" id="UP000009235"/>
    </source>
</evidence>
<feature type="transmembrane region" description="Helical" evidence="1">
    <location>
        <begin position="35"/>
        <end position="53"/>
    </location>
</feature>
<evidence type="ECO:0000256" key="1">
    <source>
        <dbReference type="SAM" id="Phobius"/>
    </source>
</evidence>
<organism evidence="2 3">
    <name type="scientific">Hoyosella subflava (strain DSM 45089 / JCM 17490 / NBRC 109087 / DQS3-9A1)</name>
    <name type="common">Amycolicicoccus subflavus</name>
    <dbReference type="NCBI Taxonomy" id="443218"/>
    <lineage>
        <taxon>Bacteria</taxon>
        <taxon>Bacillati</taxon>
        <taxon>Actinomycetota</taxon>
        <taxon>Actinomycetes</taxon>
        <taxon>Mycobacteriales</taxon>
        <taxon>Hoyosellaceae</taxon>
        <taxon>Hoyosella</taxon>
    </lineage>
</organism>
<keyword evidence="1" id="KW-0812">Transmembrane</keyword>
<keyword evidence="1" id="KW-0472">Membrane</keyword>
<dbReference type="AlphaFoldDB" id="F6EIC2"/>
<dbReference type="Proteomes" id="UP000009235">
    <property type="component" value="Chromosome"/>
</dbReference>
<dbReference type="eggNOG" id="ENOG5031ZDG">
    <property type="taxonomic scope" value="Bacteria"/>
</dbReference>
<feature type="transmembrane region" description="Helical" evidence="1">
    <location>
        <begin position="87"/>
        <end position="106"/>
    </location>
</feature>
<dbReference type="EMBL" id="CP002786">
    <property type="protein sequence ID" value="AEF41229.1"/>
    <property type="molecule type" value="Genomic_DNA"/>
</dbReference>
<sequence length="233" mass="24569">MYMARHVHAQSVHDEVLPTNSDCELFIGGFWGQPVNTATSFAFVVVGAIILARSAGSRRVLIFGLLAIGTGVGSVISHGPAPAWGEIVHDAPLVGILAFVAVDAISDLSKRELTWVWWVIPTVLALAVSEIGEPARIAAQTSITVLAIGASLLRFVKRPATRRTILTAGLLLGAGALIGTLSRSGMPLCNPDSLLQGHAIWHVMAAAAIWRLTPVVGTRGAIAALPLRRQARD</sequence>
<keyword evidence="1" id="KW-1133">Transmembrane helix</keyword>
<accession>F6EIC2</accession>
<protein>
    <submittedName>
        <fullName evidence="2">Hypothetical membrane protein</fullName>
    </submittedName>
</protein>
<feature type="transmembrane region" description="Helical" evidence="1">
    <location>
        <begin position="137"/>
        <end position="156"/>
    </location>
</feature>
<dbReference type="KEGG" id="asd:AS9A_2782"/>
<reference evidence="2 3" key="1">
    <citation type="journal article" date="2011" name="J. Bacteriol.">
        <title>Complete genome sequence of Amycolicicoccus subflavus DQS3-9A1T, an actinomycete isolated from crude oil-polluted soil.</title>
        <authorList>
            <person name="Cai M."/>
            <person name="Chen W.M."/>
            <person name="Nie Y."/>
            <person name="Chi C.Q."/>
            <person name="Wang Y.N."/>
            <person name="Tang Y.Q."/>
            <person name="Li G.Y."/>
            <person name="Wu X.L."/>
        </authorList>
    </citation>
    <scope>NUCLEOTIDE SEQUENCE [LARGE SCALE GENOMIC DNA]</scope>
    <source>
        <strain evidence="3">DSM 45089 / DQS3-9A1</strain>
    </source>
</reference>
<feature type="transmembrane region" description="Helical" evidence="1">
    <location>
        <begin position="201"/>
        <end position="227"/>
    </location>
</feature>
<dbReference type="HOGENOM" id="CLU_1320083_0_0_11"/>